<accession>A0A1A3GLL3</accession>
<dbReference type="EMBL" id="LZLC01000250">
    <property type="protein sequence ID" value="OBJ36296.1"/>
    <property type="molecule type" value="Genomic_DNA"/>
</dbReference>
<dbReference type="OrthoDB" id="9816036at2"/>
<reference evidence="3" key="1">
    <citation type="submission" date="2016-06" db="EMBL/GenBank/DDBJ databases">
        <authorList>
            <person name="Sutton G."/>
            <person name="Brinkac L."/>
            <person name="Sanka R."/>
            <person name="Adams M."/>
            <person name="Lau E."/>
            <person name="Garcia-Basteiro A."/>
            <person name="Lopez-Varela E."/>
            <person name="Palencia S."/>
        </authorList>
    </citation>
    <scope>NUCLEOTIDE SEQUENCE [LARGE SCALE GENOMIC DNA]</scope>
    <source>
        <strain evidence="3">1127319.6</strain>
    </source>
</reference>
<comment type="caution">
    <text evidence="2">The sequence shown here is derived from an EMBL/GenBank/DDBJ whole genome shotgun (WGS) entry which is preliminary data.</text>
</comment>
<evidence type="ECO:0000313" key="2">
    <source>
        <dbReference type="EMBL" id="OBJ36296.1"/>
    </source>
</evidence>
<dbReference type="RefSeq" id="WP_064986192.1">
    <property type="nucleotide sequence ID" value="NZ_LZLC01000250.1"/>
</dbReference>
<dbReference type="Pfam" id="PF08867">
    <property type="entry name" value="FRG"/>
    <property type="match status" value="1"/>
</dbReference>
<evidence type="ECO:0000313" key="3">
    <source>
        <dbReference type="Proteomes" id="UP000093898"/>
    </source>
</evidence>
<proteinExistence type="predicted"/>
<dbReference type="SMART" id="SM00901">
    <property type="entry name" value="FRG"/>
    <property type="match status" value="1"/>
</dbReference>
<dbReference type="InterPro" id="IPR014966">
    <property type="entry name" value="FRG-dom"/>
</dbReference>
<protein>
    <recommendedName>
        <fullName evidence="1">FRG domain-containing protein</fullName>
    </recommendedName>
</protein>
<feature type="domain" description="FRG" evidence="1">
    <location>
        <begin position="23"/>
        <end position="126"/>
    </location>
</feature>
<dbReference type="AlphaFoldDB" id="A0A1A3GLL3"/>
<evidence type="ECO:0000259" key="1">
    <source>
        <dbReference type="SMART" id="SM00901"/>
    </source>
</evidence>
<gene>
    <name evidence="2" type="ORF">A5630_07885</name>
</gene>
<dbReference type="Proteomes" id="UP000093898">
    <property type="component" value="Unassembled WGS sequence"/>
</dbReference>
<sequence>MVEKLDFTSISDLVDKIVSQHSDGPPLWFRGQPSDDFHLIPKLMRGDSRPMDEVYQREARLLARFRERSLPFWPAGYPQQPWEHLFSMQHHGIPTRLLDWSENLLVAAYFAALGPAPHAGAKPTVWTLDPFGWNSKVPQLSDTGIGILTIADEEAQRWEPATSTGARLAKRAKYPVALYGVHNSPRIVAQRGTFTISGDICDGLDQLPNDEIPWSGYLTKYVYTAEPERLMKELRFLGFTESMIFPDLSSLAKELTELEEWHTHG</sequence>
<organism evidence="2 3">
    <name type="scientific">Mycolicibacterium mucogenicum</name>
    <name type="common">Mycobacterium mucogenicum</name>
    <dbReference type="NCBI Taxonomy" id="56689"/>
    <lineage>
        <taxon>Bacteria</taxon>
        <taxon>Bacillati</taxon>
        <taxon>Actinomycetota</taxon>
        <taxon>Actinomycetes</taxon>
        <taxon>Mycobacteriales</taxon>
        <taxon>Mycobacteriaceae</taxon>
        <taxon>Mycolicibacterium</taxon>
    </lineage>
</organism>
<name>A0A1A3GLL3_MYCMU</name>